<protein>
    <submittedName>
        <fullName evidence="1">Uncharacterized protein</fullName>
    </submittedName>
</protein>
<dbReference type="InParanoid" id="H8MHI2"/>
<dbReference type="KEGG" id="ccx:COCOR_00761"/>
<evidence type="ECO:0000313" key="2">
    <source>
        <dbReference type="Proteomes" id="UP000007587"/>
    </source>
</evidence>
<reference evidence="1 2" key="1">
    <citation type="journal article" date="2012" name="J. Bacteriol.">
        <title>Complete Genome Sequence of the Fruiting Myxobacterium Corallococcus coralloides DSM 2259.</title>
        <authorList>
            <person name="Huntley S."/>
            <person name="Zhang Y."/>
            <person name="Treuner-Lange A."/>
            <person name="Kneip S."/>
            <person name="Sensen C.W."/>
            <person name="Sogaard-Andersen L."/>
        </authorList>
    </citation>
    <scope>NUCLEOTIDE SEQUENCE [LARGE SCALE GENOMIC DNA]</scope>
    <source>
        <strain evidence="2">ATCC 25202 / DSM 2259 / NBRC 100086 / M2</strain>
    </source>
</reference>
<dbReference type="HOGENOM" id="CLU_1056526_0_0_7"/>
<dbReference type="AlphaFoldDB" id="H8MHI2"/>
<dbReference type="EMBL" id="CP003389">
    <property type="protein sequence ID" value="AFE03694.1"/>
    <property type="molecule type" value="Genomic_DNA"/>
</dbReference>
<organism evidence="1 2">
    <name type="scientific">Corallococcus coralloides (strain ATCC 25202 / DSM 2259 / NBRC 100086 / M2)</name>
    <name type="common">Myxococcus coralloides</name>
    <dbReference type="NCBI Taxonomy" id="1144275"/>
    <lineage>
        <taxon>Bacteria</taxon>
        <taxon>Pseudomonadati</taxon>
        <taxon>Myxococcota</taxon>
        <taxon>Myxococcia</taxon>
        <taxon>Myxococcales</taxon>
        <taxon>Cystobacterineae</taxon>
        <taxon>Myxococcaceae</taxon>
        <taxon>Corallococcus</taxon>
    </lineage>
</organism>
<gene>
    <name evidence="1" type="ordered locus">COCOR_00761</name>
</gene>
<sequence>MIHSDEKVRQMARSLLPSKNREAARAAKARIHRSARQEARQELTVWMKAGDVEDDLPSFAPWERKAISMEVRWRRDGDKVMPFIRWATARTRELRREDRLSHVRSLLPRGVIGEHALGHVEHTTAFEDPIEKAWRNRYWRRSEQHRKTHQMERGEMAQLLRTLLDAPEGHATLNRFLRERYTRKVNEQAPANRERAERLPHRPLLGVHDVLPFLDSLEPDRWGTPPPRFMVRLFLQRFKEHRGHIPSVRAALEAEGLLSRLHC</sequence>
<name>H8MHI2_CORCM</name>
<evidence type="ECO:0000313" key="1">
    <source>
        <dbReference type="EMBL" id="AFE03694.1"/>
    </source>
</evidence>
<reference evidence="2" key="2">
    <citation type="submission" date="2012-03" db="EMBL/GenBank/DDBJ databases">
        <title>Genome sequence of the fruiting myxobacterium Corallococcus coralloides DSM 2259.</title>
        <authorList>
            <person name="Huntley S."/>
            <person name="Zhang Y."/>
            <person name="Treuner-Lange A."/>
            <person name="Sensen C.W."/>
            <person name="Sogaard-Andersen L."/>
        </authorList>
    </citation>
    <scope>NUCLEOTIDE SEQUENCE [LARGE SCALE GENOMIC DNA]</scope>
    <source>
        <strain evidence="2">ATCC 25202 / DSM 2259 / NBRC 100086 / M2</strain>
    </source>
</reference>
<proteinExistence type="predicted"/>
<accession>H8MHI2</accession>
<keyword evidence="2" id="KW-1185">Reference proteome</keyword>
<dbReference type="Proteomes" id="UP000007587">
    <property type="component" value="Chromosome"/>
</dbReference>